<dbReference type="KEGG" id="otr:OTERR_30830"/>
<keyword evidence="3" id="KW-1185">Reference proteome</keyword>
<name>A0A5C1ED80_9RHOO</name>
<sequence>MAMNKILVIGGSGFVGTHLANQLVERNVSVVVPTRRRERTKQLILLPAVDMIQADVFDEAALVRLMEGVDAVVNLVGVLHSDPALPYGPAFKRAHVDLPRIIVSACKKAGVRRLVHMSALKAAADAPSEYLRSKAAGEAIVLAAQGELDVTVFRPSVIFGRGDAFLNMFARLLKTFPVMPLGGANARFQPVWVEDVARAFIACLEDESTFGRAYDLAGPRVYSLRQIVEYVGQLTGHRRRVVALSDGWAYLQAGLMTLLPKPPLSPDNLRSMETDSVYGNDSLKPAAWNPEYLEAVAPTYLGRHQPKLRLDVFRAHAGR</sequence>
<dbReference type="EMBL" id="CP022579">
    <property type="protein sequence ID" value="QEL66559.1"/>
    <property type="molecule type" value="Genomic_DNA"/>
</dbReference>
<dbReference type="Pfam" id="PF01370">
    <property type="entry name" value="Epimerase"/>
    <property type="match status" value="1"/>
</dbReference>
<evidence type="ECO:0000313" key="3">
    <source>
        <dbReference type="Proteomes" id="UP000323671"/>
    </source>
</evidence>
<dbReference type="InterPro" id="IPR036291">
    <property type="entry name" value="NAD(P)-bd_dom_sf"/>
</dbReference>
<organism evidence="2 3">
    <name type="scientific">Oryzomicrobium terrae</name>
    <dbReference type="NCBI Taxonomy" id="1735038"/>
    <lineage>
        <taxon>Bacteria</taxon>
        <taxon>Pseudomonadati</taxon>
        <taxon>Pseudomonadota</taxon>
        <taxon>Betaproteobacteria</taxon>
        <taxon>Rhodocyclales</taxon>
        <taxon>Rhodocyclaceae</taxon>
        <taxon>Oryzomicrobium</taxon>
    </lineage>
</organism>
<dbReference type="InterPro" id="IPR001509">
    <property type="entry name" value="Epimerase_deHydtase"/>
</dbReference>
<proteinExistence type="predicted"/>
<reference evidence="2 3" key="1">
    <citation type="submission" date="2017-07" db="EMBL/GenBank/DDBJ databases">
        <title>Complete genome sequence of Oryzomicrobium terrae TPP412.</title>
        <authorList>
            <person name="Chiu L.-W."/>
            <person name="Lo K.-J."/>
            <person name="Tsai Y.-M."/>
            <person name="Lin S.-S."/>
            <person name="Kuo C.-H."/>
            <person name="Liu C.-T."/>
        </authorList>
    </citation>
    <scope>NUCLEOTIDE SEQUENCE [LARGE SCALE GENOMIC DNA]</scope>
    <source>
        <strain evidence="2 3">TPP412</strain>
    </source>
</reference>
<accession>A0A5C1ED80</accession>
<dbReference type="RefSeq" id="WP_054619911.1">
    <property type="nucleotide sequence ID" value="NZ_CP022579.1"/>
</dbReference>
<dbReference type="CDD" id="cd05271">
    <property type="entry name" value="NDUFA9_like_SDR_a"/>
    <property type="match status" value="1"/>
</dbReference>
<dbReference type="Proteomes" id="UP000323671">
    <property type="component" value="Chromosome"/>
</dbReference>
<dbReference type="PANTHER" id="PTHR12126:SF11">
    <property type="entry name" value="NADH DEHYDROGENASE [UBIQUINONE] 1 ALPHA SUBCOMPLEX SUBUNIT 9, MITOCHONDRIAL"/>
    <property type="match status" value="1"/>
</dbReference>
<dbReference type="Gene3D" id="3.40.50.720">
    <property type="entry name" value="NAD(P)-binding Rossmann-like Domain"/>
    <property type="match status" value="1"/>
</dbReference>
<dbReference type="InterPro" id="IPR051207">
    <property type="entry name" value="ComplexI_NDUFA9_subunit"/>
</dbReference>
<evidence type="ECO:0000259" key="1">
    <source>
        <dbReference type="Pfam" id="PF01370"/>
    </source>
</evidence>
<dbReference type="SUPFAM" id="SSF51735">
    <property type="entry name" value="NAD(P)-binding Rossmann-fold domains"/>
    <property type="match status" value="1"/>
</dbReference>
<feature type="domain" description="NAD-dependent epimerase/dehydratase" evidence="1">
    <location>
        <begin position="6"/>
        <end position="208"/>
    </location>
</feature>
<gene>
    <name evidence="2" type="ORF">OTERR_30830</name>
</gene>
<dbReference type="PANTHER" id="PTHR12126">
    <property type="entry name" value="NADH-UBIQUINONE OXIDOREDUCTASE 39 KDA SUBUNIT-RELATED"/>
    <property type="match status" value="1"/>
</dbReference>
<protein>
    <submittedName>
        <fullName evidence="2">NADH dehydrogenase</fullName>
    </submittedName>
</protein>
<dbReference type="AlphaFoldDB" id="A0A5C1ED80"/>
<dbReference type="GO" id="GO:0044877">
    <property type="term" value="F:protein-containing complex binding"/>
    <property type="evidence" value="ECO:0007669"/>
    <property type="project" value="TreeGrafter"/>
</dbReference>
<evidence type="ECO:0000313" key="2">
    <source>
        <dbReference type="EMBL" id="QEL66559.1"/>
    </source>
</evidence>